<dbReference type="GO" id="GO:0005929">
    <property type="term" value="C:cilium"/>
    <property type="evidence" value="ECO:0007669"/>
    <property type="project" value="TreeGrafter"/>
</dbReference>
<dbReference type="InterPro" id="IPR033558">
    <property type="entry name" value="IFT25"/>
</dbReference>
<proteinExistence type="predicted"/>
<sequence>MATLQLASLAVQLSYIVAVFACYVATLLEAGYGQRNTYWCTTGLYPQSFIITFPNPVIISLIKIRSYLELDITDHCHQVKLLHEAKFIARHLRFTIRSGYDHVCAVYRVEVQGVHKSGGNEIRGDESDVLESGGPLTTPIRQVDRSLPMAHVNEVAHAQNSIQSIQHASKGSLLGDGTERFVVQSAGRRNFISSSMVPPLWNEEDKEREEA</sequence>
<keyword evidence="2" id="KW-1185">Reference proteome</keyword>
<dbReference type="InParanoid" id="A0A2J7RP18"/>
<evidence type="ECO:0000313" key="2">
    <source>
        <dbReference type="Proteomes" id="UP000235965"/>
    </source>
</evidence>
<name>A0A2J7RP18_9NEOP</name>
<dbReference type="SUPFAM" id="SSF49785">
    <property type="entry name" value="Galactose-binding domain-like"/>
    <property type="match status" value="1"/>
</dbReference>
<reference evidence="1 2" key="1">
    <citation type="submission" date="2017-12" db="EMBL/GenBank/DDBJ databases">
        <title>Hemimetabolous genomes reveal molecular basis of termite eusociality.</title>
        <authorList>
            <person name="Harrison M.C."/>
            <person name="Jongepier E."/>
            <person name="Robertson H.M."/>
            <person name="Arning N."/>
            <person name="Bitard-Feildel T."/>
            <person name="Chao H."/>
            <person name="Childers C.P."/>
            <person name="Dinh H."/>
            <person name="Doddapaneni H."/>
            <person name="Dugan S."/>
            <person name="Gowin J."/>
            <person name="Greiner C."/>
            <person name="Han Y."/>
            <person name="Hu H."/>
            <person name="Hughes D.S.T."/>
            <person name="Huylmans A.-K."/>
            <person name="Kemena C."/>
            <person name="Kremer L.P.M."/>
            <person name="Lee S.L."/>
            <person name="Lopez-Ezquerra A."/>
            <person name="Mallet L."/>
            <person name="Monroy-Kuhn J.M."/>
            <person name="Moser A."/>
            <person name="Murali S.C."/>
            <person name="Muzny D.M."/>
            <person name="Otani S."/>
            <person name="Piulachs M.-D."/>
            <person name="Poelchau M."/>
            <person name="Qu J."/>
            <person name="Schaub F."/>
            <person name="Wada-Katsumata A."/>
            <person name="Worley K.C."/>
            <person name="Xie Q."/>
            <person name="Ylla G."/>
            <person name="Poulsen M."/>
            <person name="Gibbs R.A."/>
            <person name="Schal C."/>
            <person name="Richards S."/>
            <person name="Belles X."/>
            <person name="Korb J."/>
            <person name="Bornberg-Bauer E."/>
        </authorList>
    </citation>
    <scope>NUCLEOTIDE SEQUENCE [LARGE SCALE GENOMIC DNA]</scope>
    <source>
        <tissue evidence="1">Whole body</tissue>
    </source>
</reference>
<protein>
    <submittedName>
        <fullName evidence="1">Uncharacterized protein</fullName>
    </submittedName>
</protein>
<dbReference type="STRING" id="105785.A0A2J7RP18"/>
<dbReference type="InterPro" id="IPR008979">
    <property type="entry name" value="Galactose-bd-like_sf"/>
</dbReference>
<dbReference type="AlphaFoldDB" id="A0A2J7RP18"/>
<dbReference type="Proteomes" id="UP000235965">
    <property type="component" value="Unassembled WGS sequence"/>
</dbReference>
<dbReference type="GO" id="GO:0030992">
    <property type="term" value="C:intraciliary transport particle B"/>
    <property type="evidence" value="ECO:0007669"/>
    <property type="project" value="InterPro"/>
</dbReference>
<organism evidence="1 2">
    <name type="scientific">Cryptotermes secundus</name>
    <dbReference type="NCBI Taxonomy" id="105785"/>
    <lineage>
        <taxon>Eukaryota</taxon>
        <taxon>Metazoa</taxon>
        <taxon>Ecdysozoa</taxon>
        <taxon>Arthropoda</taxon>
        <taxon>Hexapoda</taxon>
        <taxon>Insecta</taxon>
        <taxon>Pterygota</taxon>
        <taxon>Neoptera</taxon>
        <taxon>Polyneoptera</taxon>
        <taxon>Dictyoptera</taxon>
        <taxon>Blattodea</taxon>
        <taxon>Blattoidea</taxon>
        <taxon>Termitoidae</taxon>
        <taxon>Kalotermitidae</taxon>
        <taxon>Cryptotermitinae</taxon>
        <taxon>Cryptotermes</taxon>
    </lineage>
</organism>
<accession>A0A2J7RP18</accession>
<dbReference type="GO" id="GO:0005813">
    <property type="term" value="C:centrosome"/>
    <property type="evidence" value="ECO:0007669"/>
    <property type="project" value="TreeGrafter"/>
</dbReference>
<dbReference type="GO" id="GO:0042073">
    <property type="term" value="P:intraciliary transport"/>
    <property type="evidence" value="ECO:0007669"/>
    <property type="project" value="InterPro"/>
</dbReference>
<evidence type="ECO:0000313" key="1">
    <source>
        <dbReference type="EMBL" id="PNF42569.1"/>
    </source>
</evidence>
<dbReference type="OrthoDB" id="271080at2759"/>
<dbReference type="Gene3D" id="2.60.120.260">
    <property type="entry name" value="Galactose-binding domain-like"/>
    <property type="match status" value="1"/>
</dbReference>
<dbReference type="EMBL" id="NEVH01002143">
    <property type="protein sequence ID" value="PNF42569.1"/>
    <property type="molecule type" value="Genomic_DNA"/>
</dbReference>
<gene>
    <name evidence="1" type="ORF">B7P43_G05436</name>
</gene>
<dbReference type="PANTHER" id="PTHR33906:SF1">
    <property type="entry name" value="INTRAFLAGELLAR TRANSPORT PROTEIN 25 HOMOLOG"/>
    <property type="match status" value="1"/>
</dbReference>
<dbReference type="PANTHER" id="PTHR33906">
    <property type="entry name" value="INTRAFLAGELLAR TRANSPORT PROTEIN 25 HOMOLOG"/>
    <property type="match status" value="1"/>
</dbReference>
<comment type="caution">
    <text evidence="1">The sequence shown here is derived from an EMBL/GenBank/DDBJ whole genome shotgun (WGS) entry which is preliminary data.</text>
</comment>